<evidence type="ECO:0000256" key="1">
    <source>
        <dbReference type="SAM" id="Coils"/>
    </source>
</evidence>
<dbReference type="PROSITE" id="PS51642">
    <property type="entry name" value="HEMOPEXIN_2"/>
    <property type="match status" value="12"/>
</dbReference>
<accession>A0A8J3SV20</accession>
<dbReference type="Pfam" id="PF00045">
    <property type="entry name" value="Hemopexin"/>
    <property type="match status" value="7"/>
</dbReference>
<evidence type="ECO:0000259" key="3">
    <source>
        <dbReference type="Pfam" id="PF18413"/>
    </source>
</evidence>
<reference evidence="5" key="1">
    <citation type="submission" date="2021-01" db="EMBL/GenBank/DDBJ databases">
        <title>Whole genome shotgun sequence of Planobispora takensis NBRC 109077.</title>
        <authorList>
            <person name="Komaki H."/>
            <person name="Tamura T."/>
        </authorList>
    </citation>
    <scope>NUCLEOTIDE SEQUENCE</scope>
    <source>
        <strain evidence="5">NBRC 109077</strain>
    </source>
</reference>
<proteinExistence type="predicted"/>
<feature type="coiled-coil region" evidence="1">
    <location>
        <begin position="3714"/>
        <end position="3741"/>
    </location>
</feature>
<dbReference type="InterPro" id="IPR041079">
    <property type="entry name" value="Neuraminidase-like"/>
</dbReference>
<comment type="caution">
    <text evidence="5">The sequence shown here is derived from an EMBL/GenBank/DDBJ whole genome shotgun (WGS) entry which is preliminary data.</text>
</comment>
<dbReference type="InterPro" id="IPR018487">
    <property type="entry name" value="Hemopexin-like_repeat"/>
</dbReference>
<dbReference type="SMART" id="SM00120">
    <property type="entry name" value="HX"/>
    <property type="match status" value="18"/>
</dbReference>
<feature type="domain" description="ABC toxin N-terminal" evidence="4">
    <location>
        <begin position="2360"/>
        <end position="2479"/>
    </location>
</feature>
<sequence length="4124" mass="454797">MFRDDSSPSYEQLFGDLDFRDEDDARSVYSPAAYFVDLLELLEGALGRPSLLERRPDLKKIVLDAQNTFTETPYLDIVNEVLEQLAGTDPYEALRDGRKPFSLKNERLKKYLDHLRVTPEELYRLFASHVDRDTVAREYLGLSREDVALVTTVLSGETAVAAAYGVPATAGLADVEAFARATGLSGDRVRELTGVTLGEDGRTLQGMSLPWLERANRVVHLARLTGLTITELNQVLTTCCADRLDPAALRAVAVVIRLGRVHGLSVPEVCDLVTQTGPADVETGSGDILAARNRDYRFRLAAAIDVSEADIVETVTRYRARYAESEPGPFDRGVVGPSQIGLLRRVGRLTRALGVSTGEFFDVLVALESDPSLHRYTTFAVLDDTPPGTRDCFALLDGGSLWLVQTLFAVVAWMQSGGFGGAELVDILGGRPSPENLEEVDALNQALRQVAFSPGLFVSDRFGPRAAKVVHDVLTAYDDTVVSPRDDRLLRLDVAGARVAAYDAVTDFGVVAAEDFLGLGLGERLAAKIFSNLVHQGHLRPDGTLIAVGPRLAGDFGPYAELLFKSIGAVVNGSASFFPSDLAAVNTMTGAQQAELYDNLVHNGYLTEDGDLTDPDFFLDAANLGRFTVNVDLSDVQDDVFEMLNDRIAAFREGPLAPETDDEKLLESLRFNGYIDQNNNYVDKSALISLRLDDFGLALEFHPRRKSILDAIQAQIAEYRRALYTFTPDDFSETADHAMGHRVAGGGDGDLTETERAVVEDQIAVIKADEAPYRLSREALLDLGFDEEETDRLLALLVDRGHLTEGLTVAWDRIDYFGNVGNVLGFTLEGLQDFSADIFFLIHSVARELSAAMDEVLGLLTGRADEQRQALYGTLADAFGVPPATVAAICEAITDRPMDVLAAPVLTDGEDLLAVPADPHFRLTYRRVRRFALLAGKLGLDPTEIAVVFRDQDLAGKFPEHLALPAGVERFDAVLESFDGNVYAFGEGGYWTYPRATYTLLAPLPEPLTELSPALADLVAVDAAFTCADASEWLVGHGTDGVSRVFTREPGGTRWAPREQVWGKVRNTFDDPARIDSAYVDKDGRTYLFSGDQYVRYSTDDYSVADEGFPRSASEWWGSAVGDPVDASFQSPDGRIHLFTGTTWRCGDTRAPISEKWGRVRNAFTGAERIDAAYSDGTAAHLFAGNQVIRYSDNLENPGVLADEGHPRLIHDVPAEFEGAIDAAFVDTAGVLNLFRNGRTVAVTGARAKVVRTADRWGVLPPALPGGTVDAAFVGLDGRTYLFGGETYLRYSGDDYTVVDSGYPRSIAADWGGLTRVDASFVMDGTAYLFGAGGKLFELPVEWESELDADRVSPRLRNRFQEHGLSPVRITGKAPEWRLETDEGVPLTVRREGLRVKVYGEGARFYVRYSTRDYRTPDAGFPKPLSDDWWNLDLGPVDAVFTGADDRTYLFSGDRYVRFDAVHRWWSEPLSIREHWDSIPFDRIDAAFVGRDGRTYLFSGDRYVRYSTGDYTRVDDRYPARVGAFWGNVTNNLARTGQVDAALVMDVTEQVDGVDTARTYTYLFSGDQYVRYEGGDYAVVQYGYPRDVASLGTEPGLAALGVTLDGVDAAFSDRRTAYLFRGDRGHAVSRSPYRAYPDHPGLTCAFLENGSVMTEGPDGWLRRTSIEERQPSASPYRPRTLRTVPQEFRTGLDAVLSGADGTTYLFKGPLCFNTQLGRPYPLAEEWGRPRNTVYLDSAVDAAFVGRDGRTYLFSGDQFVIEPGGEPQLIGDRWAGLTSVDLAYVRGTTTYLFEKPGPDGTRRHLRYSGTDYAVPDEGYPAVADATFWQSPSGFPVPDAVLFEGETMILLGGDRCVPYNEKTGAWSHPRPIERIWPGYRQGLEPEDALRTAFTAPDGTTYFFFGTRYAAFKDGSFGPPAAIRDRWGLSANPFGTTVDAAFTWRGTTFLFSGDRYVRYSTADYRYVDEGYPKKTAGNLRGEEAFRSFPESFEDVLTRPLDAVVANDRNVYVFADGGCHAASRELTASFPLDVVGRIRNTVAERVDAAFTADGRTFLFSGDQYVRYSGPDYSHVDDGYPRSLRDDADFTVPERYQDGVDAAFKGLDGRMRYFLGKEPGWGRIRNAFTDRRVEAAFVAPGGELYAFAGGQYIRYRPGVPDLVEEGFPRTVRDDWGDLPAAFEAGPDGAFVFEGRTYLLKGGQYVRYSGTDYHRVDRTFPQEFRHRWSGAADYRLSDVNVITRFAELARAHPDGLPAFLLTGTRDPYHYLSALFGWDMDELRWARRHGELLTAGAEGTKEEARFEIEFLLGLTGLFAASAKIGLGPRELYETVWSKIHESGDLEAAGTALSALVEDPVVIRRIHDELNVLKRDALVSLLADRGHAGSRELFRRLLIDVDMGGAGTTSRVREAIAATQLFVHRYLLDLEEVPGDSAEVRERIRTWWAWMRNYRIWEANRKVFLYPENYLRPELRPTKTPAFRTLENDLLQEEITPQAVQKAYKKYLDEYTEVSRLAIAGGYVYTADDSPAGERRLVLFGRTRTAPRRYYFRSAEFHDGEKLSARWDAWEKVDVQIDADVVDPVHAFGRIFVFWTVVENVSPDNLAGTTILARKDGDNQKVSAPAPTPRVKIFYAFRNLNGEWSPAQLLAADARQDGAVSGVGLYVQASRDLPGGPPGDHDSIVVQCTYTVARAAGPLTVRSSFSLTPELYALRAEGTVPPARPTDPAKVFAEPVPPIVRFNMPADSPDGPWFSVDHKGGSFLCRPVGAPHTPYPWGPLPGNTDRLPKNWTKIDAAFQSGDGTMYFFDNAAQKYIATPPGKESSAQAKKATAERWGVVGTNLNRTGVVDAALVRGGVVYLFSGGEYYRYSSFPDLDPGYPKLIADNDEDLPRWQRVDWVARLSDGRIHFGWNDQHFRFLPDGTPDRSPGRAPARSADAPSFPYRDGTVTFDNKAGTYTVPGDKTSRPTRALGRVPTNITRTGTVDLAYVRGDRLFLTSGGEFHRYTLSGGAIPEYVDEGYPRPLPRRLRAVFRGYVFSEDDYAVMDDREPDAALTWIPVQGNWRGLPDDGYDSVLEGEALCFFKGTTYARYPLTDTVVRPYEIAALPNEIIRLTSSTAYRLNRELLTGGVAALLAPSTQETDELPKFSQTRSDATTVQVRPQVWKAGVPTGSHLDFQSSNGVYYWEIFFHAPLLIAQALNGAQRFEDARQWYEYVFDPTRRNDYWRFLPFLAIDVPALVSACRREAGGRKITGYDGILTKVEALAPAFQQVRPLESAELAFLDDLAGTGLDAVRSALPDSELVEMLGHLRRQYDLLGDRDSLIRAYLDDPFDPHAIADLRPVAYRRAVVMAYIDNILDWGDMLFRQYTGESIDEARMLYIFAHDLLGERPFDLGPRTLPPAAAYEQLGDGPGGVAALTAEEGSGGVAALTAGGAMVQGAGAVNGSIARPYFYVPDNAAFHEYWTRVDDRLRKIRQSLDIMGIARPVPLFEPPADVMALVRGRAAGTPLDRLAAGPAAAIPGHRFAFLFRKAQDLAGQLRQYGGDLLGHLERHDIEQLSLLNNRQEAGIAEMTRAVKEAQVRVANETLAELQAALKGAEERVGHYEKLIAQGLTPVQQAQISMLSLATVSNFAASGIKIAAAFALSGPEVYAGPFIVGIREGSQEVGNALNTISDVSSTLGQGFSSIGEVLAVRADQDRQEQDWRLQLGTARTDAAQMGHQIAAAELQAAIAQRELDILNREAADLDAVNAFLTGKFTGAQLYGWMAGRLSGTYFQAYNLAYDLARSAERAYQFERGMSETFIQPTYWDSRRSGLQAGESLALDLERLGKAYVEADRRGLEIVKKVSLLALDPLALLALRDGGTCEFALTEALFDRDFPGHYRRQIRTVSVTFETAGGPVGVPATLTQLDNRVVLSPDPKAVKFLLDPKGSPPASLRADWRPSQQIALSDLEEYKDNNGMFELRFDDDRYLPFEGTGAISRWRLSGRPRADLTDVTITVKYAAQQGGEPFATAVGGMLKPYPAARFVDVAAEFPQAWADFQESGEPELLLPLTPELFPGMSGRQITGVHASYGGAGVRFLLDGDRRLALEEGRLLRTPGLNVGGTPWRLVLEGDRSALTTIGLVLAYRAGVK</sequence>
<evidence type="ECO:0000259" key="2">
    <source>
        <dbReference type="Pfam" id="PF18276"/>
    </source>
</evidence>
<dbReference type="Gene3D" id="2.110.10.10">
    <property type="entry name" value="Hemopexin-like domain"/>
    <property type="match status" value="11"/>
</dbReference>
<evidence type="ECO:0000313" key="5">
    <source>
        <dbReference type="EMBL" id="GII00763.1"/>
    </source>
</evidence>
<organism evidence="5 6">
    <name type="scientific">Planobispora takensis</name>
    <dbReference type="NCBI Taxonomy" id="1367882"/>
    <lineage>
        <taxon>Bacteria</taxon>
        <taxon>Bacillati</taxon>
        <taxon>Actinomycetota</taxon>
        <taxon>Actinomycetes</taxon>
        <taxon>Streptosporangiales</taxon>
        <taxon>Streptosporangiaceae</taxon>
        <taxon>Planobispora</taxon>
    </lineage>
</organism>
<keyword evidence="6" id="KW-1185">Reference proteome</keyword>
<dbReference type="InterPro" id="IPR040840">
    <property type="entry name" value="TcA_TcB_BD"/>
</dbReference>
<gene>
    <name evidence="5" type="ORF">Pta02_27710</name>
</gene>
<dbReference type="Pfam" id="PF20220">
    <property type="entry name" value="ABC_toxin_N"/>
    <property type="match status" value="1"/>
</dbReference>
<name>A0A8J3SV20_9ACTN</name>
<protein>
    <recommendedName>
        <fullName evidence="7">Hemopexin</fullName>
    </recommendedName>
</protein>
<feature type="coiled-coil region" evidence="1">
    <location>
        <begin position="3566"/>
        <end position="3600"/>
    </location>
</feature>
<dbReference type="InterPro" id="IPR046839">
    <property type="entry name" value="ABC_toxin_N"/>
</dbReference>
<dbReference type="Pfam" id="PF18276">
    <property type="entry name" value="TcA_TcB_BD"/>
    <property type="match status" value="1"/>
</dbReference>
<keyword evidence="1" id="KW-0175">Coiled coil</keyword>
<evidence type="ECO:0000313" key="6">
    <source>
        <dbReference type="Proteomes" id="UP000634476"/>
    </source>
</evidence>
<dbReference type="RefSeq" id="WP_203875172.1">
    <property type="nucleotide sequence ID" value="NZ_BOOK01000018.1"/>
</dbReference>
<evidence type="ECO:0000259" key="4">
    <source>
        <dbReference type="Pfam" id="PF20220"/>
    </source>
</evidence>
<dbReference type="EMBL" id="BOOK01000018">
    <property type="protein sequence ID" value="GII00763.1"/>
    <property type="molecule type" value="Genomic_DNA"/>
</dbReference>
<dbReference type="Proteomes" id="UP000634476">
    <property type="component" value="Unassembled WGS sequence"/>
</dbReference>
<feature type="domain" description="Tc toxin complex TcA C-terminal TcB-binding" evidence="2">
    <location>
        <begin position="3712"/>
        <end position="3995"/>
    </location>
</feature>
<feature type="domain" description="Neuraminidase-like" evidence="3">
    <location>
        <begin position="2509"/>
        <end position="2645"/>
    </location>
</feature>
<dbReference type="InterPro" id="IPR036375">
    <property type="entry name" value="Hemopexin-like_dom_sf"/>
</dbReference>
<dbReference type="Pfam" id="PF18413">
    <property type="entry name" value="Neuraminidase"/>
    <property type="match status" value="1"/>
</dbReference>
<evidence type="ECO:0008006" key="7">
    <source>
        <dbReference type="Google" id="ProtNLM"/>
    </source>
</evidence>
<dbReference type="SUPFAM" id="SSF50923">
    <property type="entry name" value="Hemopexin-like domain"/>
    <property type="match status" value="9"/>
</dbReference>